<name>A0AB37VPP1_ENTFC</name>
<sequence>MKAKGVMLVLGCSLLLGLVINRSLAHEKKSKNSGEETESTMVENKNNAKAQTTVFDFPLGGSVAKF</sequence>
<dbReference type="RefSeq" id="WP_002326589.1">
    <property type="nucleotide sequence ID" value="NZ_CAMRQG010000181.1"/>
</dbReference>
<organism evidence="1 2">
    <name type="scientific">Enterococcus faecium</name>
    <name type="common">Streptococcus faecium</name>
    <dbReference type="NCBI Taxonomy" id="1352"/>
    <lineage>
        <taxon>Bacteria</taxon>
        <taxon>Bacillati</taxon>
        <taxon>Bacillota</taxon>
        <taxon>Bacilli</taxon>
        <taxon>Lactobacillales</taxon>
        <taxon>Enterococcaceae</taxon>
        <taxon>Enterococcus</taxon>
    </lineage>
</organism>
<protein>
    <submittedName>
        <fullName evidence="1">Uncharacterized protein</fullName>
    </submittedName>
</protein>
<evidence type="ECO:0000313" key="2">
    <source>
        <dbReference type="Proteomes" id="UP000289562"/>
    </source>
</evidence>
<comment type="caution">
    <text evidence="1">The sequence shown here is derived from an EMBL/GenBank/DDBJ whole genome shotgun (WGS) entry which is preliminary data.</text>
</comment>
<dbReference type="Proteomes" id="UP000289562">
    <property type="component" value="Unassembled WGS sequence"/>
</dbReference>
<accession>A0AB37VPP1</accession>
<evidence type="ECO:0000313" key="1">
    <source>
        <dbReference type="EMBL" id="RXU82758.1"/>
    </source>
</evidence>
<proteinExistence type="predicted"/>
<dbReference type="EMBL" id="PJVH01000095">
    <property type="protein sequence ID" value="RXU82758.1"/>
    <property type="molecule type" value="Genomic_DNA"/>
</dbReference>
<gene>
    <name evidence="1" type="ORF">CYQ77_13685</name>
</gene>
<reference evidence="1 2" key="1">
    <citation type="submission" date="2017-12" db="EMBL/GenBank/DDBJ databases">
        <title>A pool of 800 enterococci isolated from chicken carcass rinse samples from New Zealand.</title>
        <authorList>
            <person name="Zhang J."/>
            <person name="Rogers L."/>
            <person name="Midwinter A."/>
            <person name="French N."/>
        </authorList>
    </citation>
    <scope>NUCLEOTIDE SEQUENCE [LARGE SCALE GENOMIC DNA]</scope>
    <source>
        <strain evidence="1 2">EN697</strain>
    </source>
</reference>
<dbReference type="AlphaFoldDB" id="A0AB37VPP1"/>